<dbReference type="Proteomes" id="UP001324287">
    <property type="component" value="Chromosome"/>
</dbReference>
<dbReference type="PANTHER" id="PTHR31435:SF10">
    <property type="entry name" value="BSR4717 PROTEIN"/>
    <property type="match status" value="1"/>
</dbReference>
<organism evidence="3 4">
    <name type="scientific">Blastococcus brunescens</name>
    <dbReference type="NCBI Taxonomy" id="1564165"/>
    <lineage>
        <taxon>Bacteria</taxon>
        <taxon>Bacillati</taxon>
        <taxon>Actinomycetota</taxon>
        <taxon>Actinomycetes</taxon>
        <taxon>Geodermatophilales</taxon>
        <taxon>Geodermatophilaceae</taxon>
        <taxon>Blastococcus</taxon>
    </lineage>
</organism>
<reference evidence="3 4" key="1">
    <citation type="submission" date="2023-12" db="EMBL/GenBank/DDBJ databases">
        <title>Blastococcus brunescens sp. nov., an actonobacterium isolated from sandstone collected in sahara desert.</title>
        <authorList>
            <person name="Gtari M."/>
            <person name="Ghodhbane F."/>
        </authorList>
    </citation>
    <scope>NUCLEOTIDE SEQUENCE [LARGE SCALE GENOMIC DNA]</scope>
    <source>
        <strain evidence="3 4">BMG 8361</strain>
    </source>
</reference>
<evidence type="ECO:0000313" key="3">
    <source>
        <dbReference type="EMBL" id="WRL62769.1"/>
    </source>
</evidence>
<keyword evidence="3" id="KW-0012">Acyltransferase</keyword>
<dbReference type="InterPro" id="IPR045057">
    <property type="entry name" value="Gcn5-rel_NAT"/>
</dbReference>
<dbReference type="EMBL" id="CP141261">
    <property type="protein sequence ID" value="WRL62769.1"/>
    <property type="molecule type" value="Genomic_DNA"/>
</dbReference>
<accession>A0ABZ1AW32</accession>
<dbReference type="PANTHER" id="PTHR31435">
    <property type="entry name" value="PROTEIN NATD1"/>
    <property type="match status" value="1"/>
</dbReference>
<dbReference type="EC" id="2.3.1.-" evidence="3"/>
<protein>
    <submittedName>
        <fullName evidence="3">GNAT family N-acetyltransferase</fullName>
        <ecNumber evidence="3">2.3.1.-</ecNumber>
    </submittedName>
</protein>
<keyword evidence="4" id="KW-1185">Reference proteome</keyword>
<dbReference type="GO" id="GO:0016746">
    <property type="term" value="F:acyltransferase activity"/>
    <property type="evidence" value="ECO:0007669"/>
    <property type="project" value="UniProtKB-KW"/>
</dbReference>
<dbReference type="SUPFAM" id="SSF55729">
    <property type="entry name" value="Acyl-CoA N-acyltransferases (Nat)"/>
    <property type="match status" value="1"/>
</dbReference>
<sequence>MEPTVKDAPEANRYEIRDGDQLLGHADYERRGDTVVFTHTEVDQDSGRTGLGSTLVKAALDDVRAKGGSVVPQCSFVRGWIGKHEEYADLVASPGTDRGPLQACGCDPSATTPGSRRQAWPGGHRQRTWWPYISPSGSAMSSMRAPSGSRK</sequence>
<feature type="domain" description="N-acetyltransferase" evidence="2">
    <location>
        <begin position="6"/>
        <end position="92"/>
    </location>
</feature>
<gene>
    <name evidence="3" type="ORF">U6N30_23120</name>
</gene>
<evidence type="ECO:0000259" key="2">
    <source>
        <dbReference type="PROSITE" id="PS51729"/>
    </source>
</evidence>
<evidence type="ECO:0000256" key="1">
    <source>
        <dbReference type="SAM" id="MobiDB-lite"/>
    </source>
</evidence>
<dbReference type="InterPro" id="IPR016181">
    <property type="entry name" value="Acyl_CoA_acyltransferase"/>
</dbReference>
<dbReference type="Pfam" id="PF14542">
    <property type="entry name" value="Acetyltransf_CG"/>
    <property type="match status" value="1"/>
</dbReference>
<keyword evidence="3" id="KW-0808">Transferase</keyword>
<name>A0ABZ1AW32_9ACTN</name>
<proteinExistence type="predicted"/>
<dbReference type="Gene3D" id="3.40.630.30">
    <property type="match status" value="1"/>
</dbReference>
<dbReference type="RefSeq" id="WP_324274120.1">
    <property type="nucleotide sequence ID" value="NZ_CP141261.1"/>
</dbReference>
<feature type="region of interest" description="Disordered" evidence="1">
    <location>
        <begin position="108"/>
        <end position="151"/>
    </location>
</feature>
<dbReference type="PROSITE" id="PS51729">
    <property type="entry name" value="GNAT_YJDJ"/>
    <property type="match status" value="1"/>
</dbReference>
<evidence type="ECO:0000313" key="4">
    <source>
        <dbReference type="Proteomes" id="UP001324287"/>
    </source>
</evidence>
<dbReference type="InterPro" id="IPR031165">
    <property type="entry name" value="GNAT_YJDJ"/>
</dbReference>